<feature type="domain" description="DUF4365" evidence="1">
    <location>
        <begin position="22"/>
        <end position="157"/>
    </location>
</feature>
<accession>U5EPP9</accession>
<dbReference type="RefSeq" id="WP_022567141.1">
    <property type="nucleotide sequence ID" value="NZ_BAFO02000034.1"/>
</dbReference>
<evidence type="ECO:0000313" key="2">
    <source>
        <dbReference type="EMBL" id="GAD87059.1"/>
    </source>
</evidence>
<dbReference type="OrthoDB" id="4723338at2"/>
<dbReference type="GeneID" id="91515778"/>
<gene>
    <name evidence="2" type="ORF">NCAST_34_01870</name>
</gene>
<organism evidence="2 3">
    <name type="scientific">Nocardia asteroides NBRC 15531</name>
    <dbReference type="NCBI Taxonomy" id="1110697"/>
    <lineage>
        <taxon>Bacteria</taxon>
        <taxon>Bacillati</taxon>
        <taxon>Actinomycetota</taxon>
        <taxon>Actinomycetes</taxon>
        <taxon>Mycobacteriales</taxon>
        <taxon>Nocardiaceae</taxon>
        <taxon>Nocardia</taxon>
    </lineage>
</organism>
<dbReference type="Proteomes" id="UP000017048">
    <property type="component" value="Unassembled WGS sequence"/>
</dbReference>
<dbReference type="Pfam" id="PF14280">
    <property type="entry name" value="DUF4365"/>
    <property type="match status" value="1"/>
</dbReference>
<name>U5EPP9_NOCAS</name>
<sequence>MTVVAVPHPHYGLDLNGAKSRYSLSYLYAVCSQAGCTVIETPQDSDVHSIDATVQFEEGDVRVQMKCSSTHRMTGSQIRFQLKQQWIDKWRKYQGTTFVVLVLVPEHKADWVQYGDDETVHRTQAYWAEFDKSSTAKSIVIPRANRLDTSTLAKWHSAFAVGFGEEAAS</sequence>
<keyword evidence="3" id="KW-1185">Reference proteome</keyword>
<evidence type="ECO:0000259" key="1">
    <source>
        <dbReference type="Pfam" id="PF14280"/>
    </source>
</evidence>
<comment type="caution">
    <text evidence="2">The sequence shown here is derived from an EMBL/GenBank/DDBJ whole genome shotgun (WGS) entry which is preliminary data.</text>
</comment>
<protein>
    <recommendedName>
        <fullName evidence="1">DUF4365 domain-containing protein</fullName>
    </recommendedName>
</protein>
<evidence type="ECO:0000313" key="3">
    <source>
        <dbReference type="Proteomes" id="UP000017048"/>
    </source>
</evidence>
<reference evidence="2 3" key="1">
    <citation type="journal article" date="2014" name="BMC Genomics">
        <title>Genome based analysis of type-I polyketide synthase and nonribosomal peptide synthetase gene clusters in seven strains of five representative Nocardia species.</title>
        <authorList>
            <person name="Komaki H."/>
            <person name="Ichikawa N."/>
            <person name="Hosoyama A."/>
            <person name="Takahashi-Nakaguchi A."/>
            <person name="Matsuzawa T."/>
            <person name="Suzuki K."/>
            <person name="Fujita N."/>
            <person name="Gonoi T."/>
        </authorList>
    </citation>
    <scope>NUCLEOTIDE SEQUENCE [LARGE SCALE GENOMIC DNA]</scope>
    <source>
        <strain evidence="2 3">NBRC 15531</strain>
    </source>
</reference>
<dbReference type="eggNOG" id="ENOG5031G3D">
    <property type="taxonomic scope" value="Bacteria"/>
</dbReference>
<dbReference type="AlphaFoldDB" id="U5EPP9"/>
<proteinExistence type="predicted"/>
<dbReference type="EMBL" id="BAFO02000034">
    <property type="protein sequence ID" value="GAD87059.1"/>
    <property type="molecule type" value="Genomic_DNA"/>
</dbReference>
<dbReference type="InterPro" id="IPR025375">
    <property type="entry name" value="DUF4365"/>
</dbReference>